<keyword evidence="2" id="KW-1185">Reference proteome</keyword>
<evidence type="ECO:0000313" key="1">
    <source>
        <dbReference type="EMBL" id="KAJ0192724.1"/>
    </source>
</evidence>
<dbReference type="EMBL" id="NBSK02000008">
    <property type="protein sequence ID" value="KAJ0192724.1"/>
    <property type="molecule type" value="Genomic_DNA"/>
</dbReference>
<reference evidence="1 2" key="1">
    <citation type="journal article" date="2017" name="Nat. Commun.">
        <title>Genome assembly with in vitro proximity ligation data and whole-genome triplication in lettuce.</title>
        <authorList>
            <person name="Reyes-Chin-Wo S."/>
            <person name="Wang Z."/>
            <person name="Yang X."/>
            <person name="Kozik A."/>
            <person name="Arikit S."/>
            <person name="Song C."/>
            <person name="Xia L."/>
            <person name="Froenicke L."/>
            <person name="Lavelle D.O."/>
            <person name="Truco M.J."/>
            <person name="Xia R."/>
            <person name="Zhu S."/>
            <person name="Xu C."/>
            <person name="Xu H."/>
            <person name="Xu X."/>
            <person name="Cox K."/>
            <person name="Korf I."/>
            <person name="Meyers B.C."/>
            <person name="Michelmore R.W."/>
        </authorList>
    </citation>
    <scope>NUCLEOTIDE SEQUENCE [LARGE SCALE GENOMIC DNA]</scope>
    <source>
        <strain evidence="2">cv. Salinas</strain>
        <tissue evidence="1">Seedlings</tissue>
    </source>
</reference>
<dbReference type="Proteomes" id="UP000235145">
    <property type="component" value="Unassembled WGS sequence"/>
</dbReference>
<accession>A0A9R1WZE7</accession>
<proteinExistence type="predicted"/>
<evidence type="ECO:0000313" key="2">
    <source>
        <dbReference type="Proteomes" id="UP000235145"/>
    </source>
</evidence>
<comment type="caution">
    <text evidence="1">The sequence shown here is derived from an EMBL/GenBank/DDBJ whole genome shotgun (WGS) entry which is preliminary data.</text>
</comment>
<dbReference type="Gene3D" id="2.40.50.140">
    <property type="entry name" value="Nucleic acid-binding proteins"/>
    <property type="match status" value="1"/>
</dbReference>
<dbReference type="AlphaFoldDB" id="A0A9R1WZE7"/>
<organism evidence="1 2">
    <name type="scientific">Lactuca sativa</name>
    <name type="common">Garden lettuce</name>
    <dbReference type="NCBI Taxonomy" id="4236"/>
    <lineage>
        <taxon>Eukaryota</taxon>
        <taxon>Viridiplantae</taxon>
        <taxon>Streptophyta</taxon>
        <taxon>Embryophyta</taxon>
        <taxon>Tracheophyta</taxon>
        <taxon>Spermatophyta</taxon>
        <taxon>Magnoliopsida</taxon>
        <taxon>eudicotyledons</taxon>
        <taxon>Gunneridae</taxon>
        <taxon>Pentapetalae</taxon>
        <taxon>asterids</taxon>
        <taxon>campanulids</taxon>
        <taxon>Asterales</taxon>
        <taxon>Asteraceae</taxon>
        <taxon>Cichorioideae</taxon>
        <taxon>Cichorieae</taxon>
        <taxon>Lactucinae</taxon>
        <taxon>Lactuca</taxon>
    </lineage>
</organism>
<sequence length="102" mass="11923">MDSDICRDMSTTNITFIADLDVTRDDLSIKVRGVNHWKQMSFYNKNEIWSIELILVNEQILFNEQGSKIQASVPEKFLYRLKNVLKDGMSYYITSPILMLAR</sequence>
<protein>
    <submittedName>
        <fullName evidence="1">Uncharacterized protein</fullName>
    </submittedName>
</protein>
<gene>
    <name evidence="1" type="ORF">LSAT_V11C800396860</name>
</gene>
<name>A0A9R1WZE7_LACSA</name>
<dbReference type="InterPro" id="IPR012340">
    <property type="entry name" value="NA-bd_OB-fold"/>
</dbReference>